<comment type="caution">
    <text evidence="2">The sequence shown here is derived from an EMBL/GenBank/DDBJ whole genome shotgun (WGS) entry which is preliminary data.</text>
</comment>
<evidence type="ECO:0000313" key="2">
    <source>
        <dbReference type="EMBL" id="MCA9729564.1"/>
    </source>
</evidence>
<dbReference type="InterPro" id="IPR036837">
    <property type="entry name" value="Cation_efflux_CTD_sf"/>
</dbReference>
<feature type="non-terminal residue" evidence="2">
    <location>
        <position position="1"/>
    </location>
</feature>
<reference evidence="2" key="2">
    <citation type="journal article" date="2021" name="Microbiome">
        <title>Successional dynamics and alternative stable states in a saline activated sludge microbial community over 9 years.</title>
        <authorList>
            <person name="Wang Y."/>
            <person name="Ye J."/>
            <person name="Ju F."/>
            <person name="Liu L."/>
            <person name="Boyd J.A."/>
            <person name="Deng Y."/>
            <person name="Parks D.H."/>
            <person name="Jiang X."/>
            <person name="Yin X."/>
            <person name="Woodcroft B.J."/>
            <person name="Tyson G.W."/>
            <person name="Hugenholtz P."/>
            <person name="Polz M.F."/>
            <person name="Zhang T."/>
        </authorList>
    </citation>
    <scope>NUCLEOTIDE SEQUENCE</scope>
    <source>
        <strain evidence="2">HKST-UBA01</strain>
    </source>
</reference>
<dbReference type="EMBL" id="JAGQHR010000747">
    <property type="protein sequence ID" value="MCA9729564.1"/>
    <property type="molecule type" value="Genomic_DNA"/>
</dbReference>
<protein>
    <submittedName>
        <fullName evidence="2">Cation-efflux pump</fullName>
    </submittedName>
</protein>
<reference evidence="2" key="1">
    <citation type="submission" date="2020-04" db="EMBL/GenBank/DDBJ databases">
        <authorList>
            <person name="Zhang T."/>
        </authorList>
    </citation>
    <scope>NUCLEOTIDE SEQUENCE</scope>
    <source>
        <strain evidence="2">HKST-UBA01</strain>
    </source>
</reference>
<proteinExistence type="predicted"/>
<name>A0A956M1V9_UNCEI</name>
<evidence type="ECO:0000313" key="3">
    <source>
        <dbReference type="Proteomes" id="UP000697710"/>
    </source>
</evidence>
<gene>
    <name evidence="2" type="ORF">KC729_17890</name>
</gene>
<accession>A0A956M1V9</accession>
<dbReference type="Pfam" id="PF16916">
    <property type="entry name" value="ZT_dimer"/>
    <property type="match status" value="1"/>
</dbReference>
<organism evidence="2 3">
    <name type="scientific">Eiseniibacteriota bacterium</name>
    <dbReference type="NCBI Taxonomy" id="2212470"/>
    <lineage>
        <taxon>Bacteria</taxon>
        <taxon>Candidatus Eiseniibacteriota</taxon>
    </lineage>
</organism>
<evidence type="ECO:0000259" key="1">
    <source>
        <dbReference type="Pfam" id="PF16916"/>
    </source>
</evidence>
<dbReference type="Proteomes" id="UP000697710">
    <property type="component" value="Unassembled WGS sequence"/>
</dbReference>
<dbReference type="SUPFAM" id="SSF160240">
    <property type="entry name" value="Cation efflux protein cytoplasmic domain-like"/>
    <property type="match status" value="1"/>
</dbReference>
<sequence length="105" mass="11840">LRRSARGLMDGSLPEEEVAAYTEALDSFAPDGIIYHALRTRRASSRRFVSVHVLVPGDWTVQKGHDAVELVEAKIRSVLPRTTVFTHLEPIEDPASWDDVHLDRH</sequence>
<feature type="domain" description="Cation efflux protein cytoplasmic" evidence="1">
    <location>
        <begin position="13"/>
        <end position="90"/>
    </location>
</feature>
<dbReference type="InterPro" id="IPR027470">
    <property type="entry name" value="Cation_efflux_CTD"/>
</dbReference>
<dbReference type="AlphaFoldDB" id="A0A956M1V9"/>
<dbReference type="Gene3D" id="3.30.70.1350">
    <property type="entry name" value="Cation efflux protein, cytoplasmic domain"/>
    <property type="match status" value="1"/>
</dbReference>